<keyword evidence="1" id="KW-0175">Coiled coil</keyword>
<sequence length="83" mass="9688">MILSEYGYVKVNTNNNDYLYGIESWLSDGKPAYPYSIEYPKPIHEVDKKYIEAIDKAQELNKELKKLEEEKAKSNVGELWDSL</sequence>
<keyword evidence="3" id="KW-1185">Reference proteome</keyword>
<dbReference type="Proteomes" id="UP000253908">
    <property type="component" value="Chromosome"/>
</dbReference>
<dbReference type="KEGG" id="ocn:CUC15_09685"/>
<evidence type="ECO:0000313" key="3">
    <source>
        <dbReference type="Proteomes" id="UP000253908"/>
    </source>
</evidence>
<organism evidence="2 3">
    <name type="scientific">Oceanobacillus zhaokaii</name>
    <dbReference type="NCBI Taxonomy" id="2052660"/>
    <lineage>
        <taxon>Bacteria</taxon>
        <taxon>Bacillati</taxon>
        <taxon>Bacillota</taxon>
        <taxon>Bacilli</taxon>
        <taxon>Bacillales</taxon>
        <taxon>Bacillaceae</taxon>
        <taxon>Oceanobacillus</taxon>
    </lineage>
</organism>
<evidence type="ECO:0000256" key="1">
    <source>
        <dbReference type="SAM" id="Coils"/>
    </source>
</evidence>
<dbReference type="AlphaFoldDB" id="A0A345PGQ1"/>
<evidence type="ECO:0000313" key="2">
    <source>
        <dbReference type="EMBL" id="AXI09181.1"/>
    </source>
</evidence>
<proteinExistence type="predicted"/>
<protein>
    <submittedName>
        <fullName evidence="2">Uncharacterized protein</fullName>
    </submittedName>
</protein>
<accession>A0A345PGQ1</accession>
<gene>
    <name evidence="2" type="ORF">CUC15_09685</name>
</gene>
<name>A0A345PGQ1_9BACI</name>
<dbReference type="RefSeq" id="WP_114916474.1">
    <property type="nucleotide sequence ID" value="NZ_CP024848.1"/>
</dbReference>
<dbReference type="EMBL" id="CP024848">
    <property type="protein sequence ID" value="AXI09181.1"/>
    <property type="molecule type" value="Genomic_DNA"/>
</dbReference>
<feature type="coiled-coil region" evidence="1">
    <location>
        <begin position="43"/>
        <end position="77"/>
    </location>
</feature>
<reference evidence="3" key="1">
    <citation type="submission" date="2017-11" db="EMBL/GenBank/DDBJ databases">
        <authorList>
            <person name="Zhu W."/>
        </authorList>
    </citation>
    <scope>NUCLEOTIDE SEQUENCE [LARGE SCALE GENOMIC DNA]</scope>
    <source>
        <strain evidence="3">160</strain>
    </source>
</reference>